<evidence type="ECO:0000313" key="2">
    <source>
        <dbReference type="EMBL" id="OJG86989.1"/>
    </source>
</evidence>
<evidence type="ECO:0000256" key="1">
    <source>
        <dbReference type="PIRSR" id="PIRSR605019-1"/>
    </source>
</evidence>
<keyword evidence="1" id="KW-0862">Zinc</keyword>
<dbReference type="InterPro" id="IPR052891">
    <property type="entry name" value="DNA-3mA_glycosylase"/>
</dbReference>
<feature type="binding site" evidence="1">
    <location>
        <position position="11"/>
    </location>
    <ligand>
        <name>Zn(2+)</name>
        <dbReference type="ChEBI" id="CHEBI:29105"/>
    </ligand>
</feature>
<dbReference type="Proteomes" id="UP000183039">
    <property type="component" value="Unassembled WGS sequence"/>
</dbReference>
<dbReference type="SUPFAM" id="SSF48150">
    <property type="entry name" value="DNA-glycosylase"/>
    <property type="match status" value="1"/>
</dbReference>
<sequence>MVGGEMVKQRCSWAEANDEMKHYHDTVWGVPIHNDQRLFRKLILDIHQAGLSWQTILNKEGHFDEAFDYFDIKKVAAYDEKKVEELLDNPGIIRNRRKIEATIHNAQKVIEIQNEFETFSNYLWAFNNHSVLKNSYHDQIDIPTTNDLSDRITGDLKKRGFKFVGSTIIYAFLEAVGVINDHVTSCFRYENSTHILDEDGTK</sequence>
<dbReference type="EMBL" id="JXLC01000030">
    <property type="protein sequence ID" value="OJG86989.1"/>
    <property type="molecule type" value="Genomic_DNA"/>
</dbReference>
<dbReference type="PANTHER" id="PTHR30037:SF4">
    <property type="entry name" value="DNA-3-METHYLADENINE GLYCOSYLASE I"/>
    <property type="match status" value="1"/>
</dbReference>
<dbReference type="GO" id="GO:0046872">
    <property type="term" value="F:metal ion binding"/>
    <property type="evidence" value="ECO:0007669"/>
    <property type="project" value="UniProtKB-KW"/>
</dbReference>
<dbReference type="GO" id="GO:0006284">
    <property type="term" value="P:base-excision repair"/>
    <property type="evidence" value="ECO:0007669"/>
    <property type="project" value="InterPro"/>
</dbReference>
<dbReference type="AlphaFoldDB" id="A0AA91GI27"/>
<dbReference type="Gene3D" id="1.10.340.30">
    <property type="entry name" value="Hypothetical protein, domain 2"/>
    <property type="match status" value="1"/>
</dbReference>
<organism evidence="2 3">
    <name type="scientific">Enterococcus silesiacus</name>
    <dbReference type="NCBI Taxonomy" id="332949"/>
    <lineage>
        <taxon>Bacteria</taxon>
        <taxon>Bacillati</taxon>
        <taxon>Bacillota</taxon>
        <taxon>Bacilli</taxon>
        <taxon>Lactobacillales</taxon>
        <taxon>Enterococcaceae</taxon>
        <taxon>Enterococcus</taxon>
    </lineage>
</organism>
<comment type="caution">
    <text evidence="2">The sequence shown here is derived from an EMBL/GenBank/DDBJ whole genome shotgun (WGS) entry which is preliminary data.</text>
</comment>
<dbReference type="PANTHER" id="PTHR30037">
    <property type="entry name" value="DNA-3-METHYLADENINE GLYCOSYLASE 1"/>
    <property type="match status" value="1"/>
</dbReference>
<dbReference type="InterPro" id="IPR005019">
    <property type="entry name" value="Adenine_glyco"/>
</dbReference>
<proteinExistence type="predicted"/>
<dbReference type="InterPro" id="IPR011257">
    <property type="entry name" value="DNA_glycosylase"/>
</dbReference>
<keyword evidence="1" id="KW-0479">Metal-binding</keyword>
<gene>
    <name evidence="2" type="ORF">RV15_GL002282</name>
</gene>
<dbReference type="Pfam" id="PF03352">
    <property type="entry name" value="Adenine_glyco"/>
    <property type="match status" value="1"/>
</dbReference>
<reference evidence="2 3" key="1">
    <citation type="submission" date="2014-12" db="EMBL/GenBank/DDBJ databases">
        <title>Draft genome sequences of 29 type strains of Enterococci.</title>
        <authorList>
            <person name="Zhong Z."/>
            <person name="Sun Z."/>
            <person name="Liu W."/>
            <person name="Zhang W."/>
            <person name="Zhang H."/>
        </authorList>
    </citation>
    <scope>NUCLEOTIDE SEQUENCE [LARGE SCALE GENOMIC DNA]</scope>
    <source>
        <strain evidence="2 3">DSM 22801</strain>
    </source>
</reference>
<feature type="binding site" evidence="1">
    <location>
        <position position="24"/>
    </location>
    <ligand>
        <name>Zn(2+)</name>
        <dbReference type="ChEBI" id="CHEBI:29105"/>
    </ligand>
</feature>
<feature type="binding site" evidence="1">
    <location>
        <position position="186"/>
    </location>
    <ligand>
        <name>Zn(2+)</name>
        <dbReference type="ChEBI" id="CHEBI:29105"/>
    </ligand>
</feature>
<feature type="binding site" evidence="1">
    <location>
        <position position="182"/>
    </location>
    <ligand>
        <name>Zn(2+)</name>
        <dbReference type="ChEBI" id="CHEBI:29105"/>
    </ligand>
</feature>
<dbReference type="GO" id="GO:0008725">
    <property type="term" value="F:DNA-3-methyladenine glycosylase activity"/>
    <property type="evidence" value="ECO:0007669"/>
    <property type="project" value="InterPro"/>
</dbReference>
<name>A0AA91GI27_9ENTE</name>
<protein>
    <submittedName>
        <fullName evidence="2">DNA-3-methyladenine glycosylase I</fullName>
    </submittedName>
</protein>
<accession>A0AA91GI27</accession>
<evidence type="ECO:0000313" key="3">
    <source>
        <dbReference type="Proteomes" id="UP000183039"/>
    </source>
</evidence>